<comment type="caution">
    <text evidence="1">The sequence shown here is derived from an EMBL/GenBank/DDBJ whole genome shotgun (WGS) entry which is preliminary data.</text>
</comment>
<dbReference type="AlphaFoldDB" id="A0A1Y2HQS0"/>
<dbReference type="EMBL" id="MCFL01000022">
    <property type="protein sequence ID" value="ORZ35462.1"/>
    <property type="molecule type" value="Genomic_DNA"/>
</dbReference>
<keyword evidence="2" id="KW-1185">Reference proteome</keyword>
<name>A0A1Y2HQS0_9FUNG</name>
<dbReference type="Proteomes" id="UP000193411">
    <property type="component" value="Unassembled WGS sequence"/>
</dbReference>
<accession>A0A1Y2HQS0</accession>
<evidence type="ECO:0000313" key="1">
    <source>
        <dbReference type="EMBL" id="ORZ35462.1"/>
    </source>
</evidence>
<gene>
    <name evidence="1" type="ORF">BCR44DRAFT_1434274</name>
</gene>
<organism evidence="1 2">
    <name type="scientific">Catenaria anguillulae PL171</name>
    <dbReference type="NCBI Taxonomy" id="765915"/>
    <lineage>
        <taxon>Eukaryota</taxon>
        <taxon>Fungi</taxon>
        <taxon>Fungi incertae sedis</taxon>
        <taxon>Blastocladiomycota</taxon>
        <taxon>Blastocladiomycetes</taxon>
        <taxon>Blastocladiales</taxon>
        <taxon>Catenariaceae</taxon>
        <taxon>Catenaria</taxon>
    </lineage>
</organism>
<evidence type="ECO:0000313" key="2">
    <source>
        <dbReference type="Proteomes" id="UP000193411"/>
    </source>
</evidence>
<proteinExistence type="predicted"/>
<sequence length="166" mass="17668">MLISGILIVGNEHAQKPGTALITTQLVINTHNPDLHMCMTLAHPGFDPLVIQFQSEKELSQWNGSSAAPALCKRVQELLRQVEIQAAAEQSRTRARAVWVIASLATHGRWGNWRQEWESKGSSTSGKSIIAALDQVHVGQQNRVSAVGSSALAVGEGDGGVGAGRG</sequence>
<protein>
    <submittedName>
        <fullName evidence="1">Uncharacterized protein</fullName>
    </submittedName>
</protein>
<reference evidence="1 2" key="1">
    <citation type="submission" date="2016-07" db="EMBL/GenBank/DDBJ databases">
        <title>Pervasive Adenine N6-methylation of Active Genes in Fungi.</title>
        <authorList>
            <consortium name="DOE Joint Genome Institute"/>
            <person name="Mondo S.J."/>
            <person name="Dannebaum R.O."/>
            <person name="Kuo R.C."/>
            <person name="Labutti K."/>
            <person name="Haridas S."/>
            <person name="Kuo A."/>
            <person name="Salamov A."/>
            <person name="Ahrendt S.R."/>
            <person name="Lipzen A."/>
            <person name="Sullivan W."/>
            <person name="Andreopoulos W.B."/>
            <person name="Clum A."/>
            <person name="Lindquist E."/>
            <person name="Daum C."/>
            <person name="Ramamoorthy G.K."/>
            <person name="Gryganskyi A."/>
            <person name="Culley D."/>
            <person name="Magnuson J.K."/>
            <person name="James T.Y."/>
            <person name="O'Malley M.A."/>
            <person name="Stajich J.E."/>
            <person name="Spatafora J.W."/>
            <person name="Visel A."/>
            <person name="Grigoriev I.V."/>
        </authorList>
    </citation>
    <scope>NUCLEOTIDE SEQUENCE [LARGE SCALE GENOMIC DNA]</scope>
    <source>
        <strain evidence="1 2">PL171</strain>
    </source>
</reference>